<evidence type="ECO:0000256" key="4">
    <source>
        <dbReference type="ARBA" id="ARBA00012297"/>
    </source>
</evidence>
<evidence type="ECO:0000256" key="8">
    <source>
        <dbReference type="ARBA" id="ARBA00023180"/>
    </source>
</evidence>
<dbReference type="InterPro" id="IPR045087">
    <property type="entry name" value="Cu-oxidase_fam"/>
</dbReference>
<dbReference type="CDD" id="cd13901">
    <property type="entry name" value="CuRO_3_MaLCC_like"/>
    <property type="match status" value="1"/>
</dbReference>
<evidence type="ECO:0000256" key="3">
    <source>
        <dbReference type="ARBA" id="ARBA00010609"/>
    </source>
</evidence>
<dbReference type="FunFam" id="2.60.40.420:FF:000045">
    <property type="entry name" value="Laccase 2"/>
    <property type="match status" value="1"/>
</dbReference>
<dbReference type="Pfam" id="PF07731">
    <property type="entry name" value="Cu-oxidase_2"/>
    <property type="match status" value="1"/>
</dbReference>
<feature type="non-terminal residue" evidence="13">
    <location>
        <position position="1"/>
    </location>
</feature>
<dbReference type="OrthoDB" id="2121828at2759"/>
<accession>A0A9P4IUT5</accession>
<evidence type="ECO:0000256" key="6">
    <source>
        <dbReference type="ARBA" id="ARBA00023002"/>
    </source>
</evidence>
<name>A0A9P4IUT5_9PEZI</name>
<dbReference type="PANTHER" id="PTHR11709:SF87">
    <property type="entry name" value="LACCASE"/>
    <property type="match status" value="1"/>
</dbReference>
<dbReference type="Gene3D" id="2.60.40.420">
    <property type="entry name" value="Cupredoxins - blue copper proteins"/>
    <property type="match status" value="3"/>
</dbReference>
<dbReference type="PANTHER" id="PTHR11709">
    <property type="entry name" value="MULTI-COPPER OXIDASE"/>
    <property type="match status" value="1"/>
</dbReference>
<proteinExistence type="inferred from homology"/>
<dbReference type="AlphaFoldDB" id="A0A9P4IUT5"/>
<dbReference type="PROSITE" id="PS00080">
    <property type="entry name" value="MULTICOPPER_OXIDASE2"/>
    <property type="match status" value="1"/>
</dbReference>
<evidence type="ECO:0000313" key="14">
    <source>
        <dbReference type="Proteomes" id="UP000799772"/>
    </source>
</evidence>
<keyword evidence="9" id="KW-0439">Lignin degradation</keyword>
<organism evidence="13 14">
    <name type="scientific">Rhizodiscina lignyota</name>
    <dbReference type="NCBI Taxonomy" id="1504668"/>
    <lineage>
        <taxon>Eukaryota</taxon>
        <taxon>Fungi</taxon>
        <taxon>Dikarya</taxon>
        <taxon>Ascomycota</taxon>
        <taxon>Pezizomycotina</taxon>
        <taxon>Dothideomycetes</taxon>
        <taxon>Pleosporomycetidae</taxon>
        <taxon>Aulographales</taxon>
        <taxon>Rhizodiscinaceae</taxon>
        <taxon>Rhizodiscina</taxon>
    </lineage>
</organism>
<feature type="non-terminal residue" evidence="13">
    <location>
        <position position="529"/>
    </location>
</feature>
<evidence type="ECO:0000259" key="11">
    <source>
        <dbReference type="Pfam" id="PF07731"/>
    </source>
</evidence>
<keyword evidence="8" id="KW-0325">Glycoprotein</keyword>
<evidence type="ECO:0000259" key="12">
    <source>
        <dbReference type="Pfam" id="PF07732"/>
    </source>
</evidence>
<dbReference type="InterPro" id="IPR033138">
    <property type="entry name" value="Cu_oxidase_CS"/>
</dbReference>
<evidence type="ECO:0000256" key="9">
    <source>
        <dbReference type="ARBA" id="ARBA00023185"/>
    </source>
</evidence>
<evidence type="ECO:0000313" key="13">
    <source>
        <dbReference type="EMBL" id="KAF2104686.1"/>
    </source>
</evidence>
<sequence>NNGPTSRECWYSGWDVNCDTDTQWPQTGETKTYNFELTEQNLSPDGHERPMMVINGQYPGPTIEANWGDTISVTVKNSLQDNGTSIHWHGFRQYHTNTQDGTNGITECALAPGASRTYTFVASQFGTSWYHSHYSMQYANGVVGPIVIHGPASANYDIELDPIALTDWFYEDAFPLYTDASHAQGPPTANNTLVAGKMVAPSGGSGGEYYVAKLTPGKKHLVRFVNTGINNYFHVGLDNHKMQVVGADFVPIKPYTTDSIVIGVGQRYDVIIDADQSVDNYWLRIGTGNGGQGDASTFCDGPNANEGNVKAIFRYNGAADSNPSTDGTLPTGCYDETSTTPIVSTDVPNGLPKDFEVTFTPADASGNVVQWLVNNSAININWDKPTLQYVEDSQTSYPSSDNVYEINVAAGDWTYWVLHQDASNPPLPHPIHLHGHDFWVLAQGDGTFDGTLNLTNPTRRDTATLPAGGHLVLAFPADNPGAWLMHCHIPFHISGGLGLQFLERKDDILSTVGSLSAFDDECKKWDAYE</sequence>
<keyword evidence="6" id="KW-0560">Oxidoreductase</keyword>
<evidence type="ECO:0000259" key="10">
    <source>
        <dbReference type="Pfam" id="PF00394"/>
    </source>
</evidence>
<dbReference type="GO" id="GO:0046274">
    <property type="term" value="P:lignin catabolic process"/>
    <property type="evidence" value="ECO:0007669"/>
    <property type="project" value="UniProtKB-KW"/>
</dbReference>
<dbReference type="InterPro" id="IPR001117">
    <property type="entry name" value="Cu-oxidase_2nd"/>
</dbReference>
<feature type="domain" description="Plastocyanin-like" evidence="12">
    <location>
        <begin position="37"/>
        <end position="152"/>
    </location>
</feature>
<keyword evidence="5" id="KW-0479">Metal-binding</keyword>
<dbReference type="Proteomes" id="UP000799772">
    <property type="component" value="Unassembled WGS sequence"/>
</dbReference>
<keyword evidence="14" id="KW-1185">Reference proteome</keyword>
<dbReference type="InterPro" id="IPR011706">
    <property type="entry name" value="Cu-oxidase_C"/>
</dbReference>
<evidence type="ECO:0000256" key="1">
    <source>
        <dbReference type="ARBA" id="ARBA00000349"/>
    </source>
</evidence>
<dbReference type="InterPro" id="IPR011707">
    <property type="entry name" value="Cu-oxidase-like_N"/>
</dbReference>
<feature type="domain" description="Plastocyanin-like" evidence="10">
    <location>
        <begin position="162"/>
        <end position="318"/>
    </location>
</feature>
<reference evidence="13" key="1">
    <citation type="journal article" date="2020" name="Stud. Mycol.">
        <title>101 Dothideomycetes genomes: a test case for predicting lifestyles and emergence of pathogens.</title>
        <authorList>
            <person name="Haridas S."/>
            <person name="Albert R."/>
            <person name="Binder M."/>
            <person name="Bloem J."/>
            <person name="Labutti K."/>
            <person name="Salamov A."/>
            <person name="Andreopoulos B."/>
            <person name="Baker S."/>
            <person name="Barry K."/>
            <person name="Bills G."/>
            <person name="Bluhm B."/>
            <person name="Cannon C."/>
            <person name="Castanera R."/>
            <person name="Culley D."/>
            <person name="Daum C."/>
            <person name="Ezra D."/>
            <person name="Gonzalez J."/>
            <person name="Henrissat B."/>
            <person name="Kuo A."/>
            <person name="Liang C."/>
            <person name="Lipzen A."/>
            <person name="Lutzoni F."/>
            <person name="Magnuson J."/>
            <person name="Mondo S."/>
            <person name="Nolan M."/>
            <person name="Ohm R."/>
            <person name="Pangilinan J."/>
            <person name="Park H.-J."/>
            <person name="Ramirez L."/>
            <person name="Alfaro M."/>
            <person name="Sun H."/>
            <person name="Tritt A."/>
            <person name="Yoshinaga Y."/>
            <person name="Zwiers L.-H."/>
            <person name="Turgeon B."/>
            <person name="Goodwin S."/>
            <person name="Spatafora J."/>
            <person name="Crous P."/>
            <person name="Grigoriev I."/>
        </authorList>
    </citation>
    <scope>NUCLEOTIDE SEQUENCE</scope>
    <source>
        <strain evidence="13">CBS 133067</strain>
    </source>
</reference>
<comment type="catalytic activity">
    <reaction evidence="1">
        <text>4 hydroquinone + O2 = 4 benzosemiquinone + 2 H2O</text>
        <dbReference type="Rhea" id="RHEA:11276"/>
        <dbReference type="ChEBI" id="CHEBI:15377"/>
        <dbReference type="ChEBI" id="CHEBI:15379"/>
        <dbReference type="ChEBI" id="CHEBI:17594"/>
        <dbReference type="ChEBI" id="CHEBI:17977"/>
        <dbReference type="EC" id="1.10.3.2"/>
    </reaction>
</comment>
<evidence type="ECO:0000256" key="7">
    <source>
        <dbReference type="ARBA" id="ARBA00023008"/>
    </source>
</evidence>
<gene>
    <name evidence="13" type="ORF">NA57DRAFT_28126</name>
</gene>
<protein>
    <recommendedName>
        <fullName evidence="4">laccase</fullName>
        <ecNumber evidence="4">1.10.3.2</ecNumber>
    </recommendedName>
</protein>
<dbReference type="GO" id="GO:0005507">
    <property type="term" value="F:copper ion binding"/>
    <property type="evidence" value="ECO:0007669"/>
    <property type="project" value="InterPro"/>
</dbReference>
<dbReference type="CDD" id="cd13854">
    <property type="entry name" value="CuRO_1_MaLCC_like"/>
    <property type="match status" value="1"/>
</dbReference>
<evidence type="ECO:0000256" key="5">
    <source>
        <dbReference type="ARBA" id="ARBA00022723"/>
    </source>
</evidence>
<dbReference type="PROSITE" id="PS00079">
    <property type="entry name" value="MULTICOPPER_OXIDASE1"/>
    <property type="match status" value="1"/>
</dbReference>
<comment type="caution">
    <text evidence="13">The sequence shown here is derived from an EMBL/GenBank/DDBJ whole genome shotgun (WGS) entry which is preliminary data.</text>
</comment>
<keyword evidence="7" id="KW-0186">Copper</keyword>
<dbReference type="InterPro" id="IPR008972">
    <property type="entry name" value="Cupredoxin"/>
</dbReference>
<comment type="cofactor">
    <cofactor evidence="2">
        <name>Cu cation</name>
        <dbReference type="ChEBI" id="CHEBI:23378"/>
    </cofactor>
</comment>
<dbReference type="CDD" id="cd13880">
    <property type="entry name" value="CuRO_2_MaLCC_like"/>
    <property type="match status" value="1"/>
</dbReference>
<dbReference type="Pfam" id="PF07732">
    <property type="entry name" value="Cu-oxidase_3"/>
    <property type="match status" value="1"/>
</dbReference>
<comment type="similarity">
    <text evidence="3">Belongs to the multicopper oxidase family.</text>
</comment>
<dbReference type="EMBL" id="ML978121">
    <property type="protein sequence ID" value="KAF2104686.1"/>
    <property type="molecule type" value="Genomic_DNA"/>
</dbReference>
<dbReference type="GO" id="GO:0052716">
    <property type="term" value="F:hydroquinone:oxygen oxidoreductase activity"/>
    <property type="evidence" value="ECO:0007669"/>
    <property type="project" value="UniProtKB-EC"/>
</dbReference>
<feature type="domain" description="Plastocyanin-like" evidence="11">
    <location>
        <begin position="381"/>
        <end position="506"/>
    </location>
</feature>
<dbReference type="FunFam" id="2.60.40.420:FF:000021">
    <property type="entry name" value="Extracellular dihydrogeodin oxidase/laccase"/>
    <property type="match status" value="1"/>
</dbReference>
<dbReference type="Pfam" id="PF00394">
    <property type="entry name" value="Cu-oxidase"/>
    <property type="match status" value="1"/>
</dbReference>
<evidence type="ECO:0000256" key="2">
    <source>
        <dbReference type="ARBA" id="ARBA00001935"/>
    </source>
</evidence>
<dbReference type="InterPro" id="IPR002355">
    <property type="entry name" value="Cu_oxidase_Cu_BS"/>
</dbReference>
<dbReference type="EC" id="1.10.3.2" evidence="4"/>
<dbReference type="SUPFAM" id="SSF49503">
    <property type="entry name" value="Cupredoxins"/>
    <property type="match status" value="3"/>
</dbReference>